<dbReference type="InterPro" id="IPR036249">
    <property type="entry name" value="Thioredoxin-like_sf"/>
</dbReference>
<accession>A0A840SKI0</accession>
<organism evidence="3 4">
    <name type="scientific">Treponema rectale</name>
    <dbReference type="NCBI Taxonomy" id="744512"/>
    <lineage>
        <taxon>Bacteria</taxon>
        <taxon>Pseudomonadati</taxon>
        <taxon>Spirochaetota</taxon>
        <taxon>Spirochaetia</taxon>
        <taxon>Spirochaetales</taxon>
        <taxon>Treponemataceae</taxon>
        <taxon>Treponema</taxon>
    </lineage>
</organism>
<dbReference type="AlphaFoldDB" id="A0A840SKI0"/>
<comment type="similarity">
    <text evidence="1 2">Belongs to the ArsC family.</text>
</comment>
<dbReference type="EMBL" id="JACHFR010000004">
    <property type="protein sequence ID" value="MBB5219861.1"/>
    <property type="molecule type" value="Genomic_DNA"/>
</dbReference>
<sequence length="54" mass="5910">MELSAKLSAMSEDEQFKLLASDGMLVKRPLLVTENAVCTGFKEGAWKAVLLKNP</sequence>
<dbReference type="InterPro" id="IPR006660">
    <property type="entry name" value="Arsenate_reductase-like"/>
</dbReference>
<comment type="caution">
    <text evidence="3">The sequence shown here is derived from an EMBL/GenBank/DDBJ whole genome shotgun (WGS) entry which is preliminary data.</text>
</comment>
<dbReference type="Proteomes" id="UP000578697">
    <property type="component" value="Unassembled WGS sequence"/>
</dbReference>
<reference evidence="3 4" key="1">
    <citation type="submission" date="2020-08" db="EMBL/GenBank/DDBJ databases">
        <title>Genomic Encyclopedia of Type Strains, Phase IV (KMG-IV): sequencing the most valuable type-strain genomes for metagenomic binning, comparative biology and taxonomic classification.</title>
        <authorList>
            <person name="Goeker M."/>
        </authorList>
    </citation>
    <scope>NUCLEOTIDE SEQUENCE [LARGE SCALE GENOMIC DNA]</scope>
    <source>
        <strain evidence="3 4">DSM 103679</strain>
    </source>
</reference>
<name>A0A840SKI0_9SPIR</name>
<gene>
    <name evidence="3" type="ORF">HNP77_002250</name>
</gene>
<dbReference type="Pfam" id="PF03960">
    <property type="entry name" value="ArsC"/>
    <property type="match status" value="1"/>
</dbReference>
<evidence type="ECO:0000256" key="2">
    <source>
        <dbReference type="PROSITE-ProRule" id="PRU01282"/>
    </source>
</evidence>
<dbReference type="PROSITE" id="PS51353">
    <property type="entry name" value="ARSC"/>
    <property type="match status" value="1"/>
</dbReference>
<dbReference type="Gene3D" id="3.40.30.10">
    <property type="entry name" value="Glutaredoxin"/>
    <property type="match status" value="1"/>
</dbReference>
<dbReference type="SUPFAM" id="SSF52833">
    <property type="entry name" value="Thioredoxin-like"/>
    <property type="match status" value="1"/>
</dbReference>
<evidence type="ECO:0000313" key="4">
    <source>
        <dbReference type="Proteomes" id="UP000578697"/>
    </source>
</evidence>
<protein>
    <submittedName>
        <fullName evidence="3">Arsenate reductase-like glutaredoxin family protein</fullName>
    </submittedName>
</protein>
<proteinExistence type="inferred from homology"/>
<evidence type="ECO:0000256" key="1">
    <source>
        <dbReference type="ARBA" id="ARBA00007198"/>
    </source>
</evidence>
<evidence type="ECO:0000313" key="3">
    <source>
        <dbReference type="EMBL" id="MBB5219861.1"/>
    </source>
</evidence>
<keyword evidence="4" id="KW-1185">Reference proteome</keyword>